<dbReference type="InterPro" id="IPR011006">
    <property type="entry name" value="CheY-like_superfamily"/>
</dbReference>
<dbReference type="InterPro" id="IPR016032">
    <property type="entry name" value="Sig_transdc_resp-reg_C-effctor"/>
</dbReference>
<dbReference type="Gene3D" id="3.40.50.2300">
    <property type="match status" value="1"/>
</dbReference>
<sequence length="207" mass="23033">MISQHFIVFIVDDEPAVRDSLALLLKQEGIFVQTFENAETFLNAYQPGHKGCIILDVRMPGIGGLQLQEKLLNCKNIMPIIFLTGHGDIPMSVRAIKAGAIDFLTKPITRVKLLASVQSAFLESEKLIEANKHNQDALSRLASLTKREHEVMMIAIQGYHNKEIASRLGISFRTVEIHRSNIMHKTGAINLLDLARIAYESGLNTST</sequence>
<gene>
    <name evidence="9" type="ORF">SAMN05421882_10366</name>
</gene>
<feature type="domain" description="HTH luxR-type" evidence="7">
    <location>
        <begin position="137"/>
        <end position="202"/>
    </location>
</feature>
<name>A0A1H2X9M2_9PROT</name>
<dbReference type="GO" id="GO:0003677">
    <property type="term" value="F:DNA binding"/>
    <property type="evidence" value="ECO:0007669"/>
    <property type="project" value="UniProtKB-KW"/>
</dbReference>
<evidence type="ECO:0000313" key="9">
    <source>
        <dbReference type="EMBL" id="SDW89144.1"/>
    </source>
</evidence>
<evidence type="ECO:0000259" key="7">
    <source>
        <dbReference type="PROSITE" id="PS50043"/>
    </source>
</evidence>
<keyword evidence="5" id="KW-0804">Transcription</keyword>
<dbReference type="PROSITE" id="PS00622">
    <property type="entry name" value="HTH_LUXR_1"/>
    <property type="match status" value="1"/>
</dbReference>
<dbReference type="SUPFAM" id="SSF52172">
    <property type="entry name" value="CheY-like"/>
    <property type="match status" value="1"/>
</dbReference>
<evidence type="ECO:0000259" key="8">
    <source>
        <dbReference type="PROSITE" id="PS50110"/>
    </source>
</evidence>
<dbReference type="InterPro" id="IPR001789">
    <property type="entry name" value="Sig_transdc_resp-reg_receiver"/>
</dbReference>
<dbReference type="FunFam" id="3.40.50.2300:FF:000018">
    <property type="entry name" value="DNA-binding transcriptional regulator NtrC"/>
    <property type="match status" value="1"/>
</dbReference>
<dbReference type="Gene3D" id="1.10.10.10">
    <property type="entry name" value="Winged helix-like DNA-binding domain superfamily/Winged helix DNA-binding domain"/>
    <property type="match status" value="1"/>
</dbReference>
<protein>
    <submittedName>
        <fullName evidence="9">Two-component response regulator, FixJ family, consists of REC and HTH domains</fullName>
    </submittedName>
</protein>
<keyword evidence="3" id="KW-0805">Transcription regulation</keyword>
<dbReference type="AlphaFoldDB" id="A0A1H2X9M2"/>
<dbReference type="EMBL" id="FNNH01000036">
    <property type="protein sequence ID" value="SDW89144.1"/>
    <property type="molecule type" value="Genomic_DNA"/>
</dbReference>
<dbReference type="PANTHER" id="PTHR44688">
    <property type="entry name" value="DNA-BINDING TRANSCRIPTIONAL ACTIVATOR DEVR_DOSR"/>
    <property type="match status" value="1"/>
</dbReference>
<organism evidence="9 10">
    <name type="scientific">Nitrosomonas communis</name>
    <dbReference type="NCBI Taxonomy" id="44574"/>
    <lineage>
        <taxon>Bacteria</taxon>
        <taxon>Pseudomonadati</taxon>
        <taxon>Pseudomonadota</taxon>
        <taxon>Betaproteobacteria</taxon>
        <taxon>Nitrosomonadales</taxon>
        <taxon>Nitrosomonadaceae</taxon>
        <taxon>Nitrosomonas</taxon>
    </lineage>
</organism>
<dbReference type="CDD" id="cd06170">
    <property type="entry name" value="LuxR_C_like"/>
    <property type="match status" value="1"/>
</dbReference>
<accession>A0A1H2X9M2</accession>
<dbReference type="InterPro" id="IPR000792">
    <property type="entry name" value="Tscrpt_reg_LuxR_C"/>
</dbReference>
<dbReference type="SMART" id="SM00421">
    <property type="entry name" value="HTH_LUXR"/>
    <property type="match status" value="1"/>
</dbReference>
<keyword evidence="4" id="KW-0238">DNA-binding</keyword>
<evidence type="ECO:0000256" key="5">
    <source>
        <dbReference type="ARBA" id="ARBA00023163"/>
    </source>
</evidence>
<evidence type="ECO:0000256" key="3">
    <source>
        <dbReference type="ARBA" id="ARBA00023015"/>
    </source>
</evidence>
<evidence type="ECO:0000256" key="2">
    <source>
        <dbReference type="ARBA" id="ARBA00023012"/>
    </source>
</evidence>
<feature type="modified residue" description="4-aspartylphosphate" evidence="6">
    <location>
        <position position="56"/>
    </location>
</feature>
<dbReference type="GO" id="GO:0000160">
    <property type="term" value="P:phosphorelay signal transduction system"/>
    <property type="evidence" value="ECO:0007669"/>
    <property type="project" value="UniProtKB-KW"/>
</dbReference>
<dbReference type="PANTHER" id="PTHR44688:SF16">
    <property type="entry name" value="DNA-BINDING TRANSCRIPTIONAL ACTIVATOR DEVR_DOSR"/>
    <property type="match status" value="1"/>
</dbReference>
<evidence type="ECO:0000256" key="4">
    <source>
        <dbReference type="ARBA" id="ARBA00023125"/>
    </source>
</evidence>
<dbReference type="CDD" id="cd17537">
    <property type="entry name" value="REC_FixJ"/>
    <property type="match status" value="1"/>
</dbReference>
<dbReference type="PROSITE" id="PS50110">
    <property type="entry name" value="RESPONSE_REGULATORY"/>
    <property type="match status" value="1"/>
</dbReference>
<dbReference type="SUPFAM" id="SSF46894">
    <property type="entry name" value="C-terminal effector domain of the bipartite response regulators"/>
    <property type="match status" value="1"/>
</dbReference>
<dbReference type="SMART" id="SM00448">
    <property type="entry name" value="REC"/>
    <property type="match status" value="1"/>
</dbReference>
<dbReference type="Pfam" id="PF00196">
    <property type="entry name" value="GerE"/>
    <property type="match status" value="1"/>
</dbReference>
<dbReference type="RefSeq" id="WP_074667566.1">
    <property type="nucleotide sequence ID" value="NZ_FNNH01000036.1"/>
</dbReference>
<evidence type="ECO:0000256" key="1">
    <source>
        <dbReference type="ARBA" id="ARBA00022553"/>
    </source>
</evidence>
<dbReference type="InterPro" id="IPR036388">
    <property type="entry name" value="WH-like_DNA-bd_sf"/>
</dbReference>
<evidence type="ECO:0000256" key="6">
    <source>
        <dbReference type="PROSITE-ProRule" id="PRU00169"/>
    </source>
</evidence>
<dbReference type="Pfam" id="PF00072">
    <property type="entry name" value="Response_reg"/>
    <property type="match status" value="1"/>
</dbReference>
<evidence type="ECO:0000313" key="10">
    <source>
        <dbReference type="Proteomes" id="UP000183454"/>
    </source>
</evidence>
<keyword evidence="2" id="KW-0902">Two-component regulatory system</keyword>
<dbReference type="PRINTS" id="PR00038">
    <property type="entry name" value="HTHLUXR"/>
</dbReference>
<dbReference type="Proteomes" id="UP000183454">
    <property type="component" value="Unassembled WGS sequence"/>
</dbReference>
<feature type="domain" description="Response regulatory" evidence="8">
    <location>
        <begin position="7"/>
        <end position="121"/>
    </location>
</feature>
<dbReference type="PROSITE" id="PS50043">
    <property type="entry name" value="HTH_LUXR_2"/>
    <property type="match status" value="1"/>
</dbReference>
<keyword evidence="1 6" id="KW-0597">Phosphoprotein</keyword>
<reference evidence="9 10" key="1">
    <citation type="submission" date="2016-10" db="EMBL/GenBank/DDBJ databases">
        <authorList>
            <person name="de Groot N.N."/>
        </authorList>
    </citation>
    <scope>NUCLEOTIDE SEQUENCE [LARGE SCALE GENOMIC DNA]</scope>
    <source>
        <strain evidence="9 10">Nm110</strain>
    </source>
</reference>
<dbReference type="GO" id="GO:0006355">
    <property type="term" value="P:regulation of DNA-templated transcription"/>
    <property type="evidence" value="ECO:0007669"/>
    <property type="project" value="InterPro"/>
</dbReference>
<proteinExistence type="predicted"/>